<organism evidence="3 4">
    <name type="scientific">Roseimicrobium gellanilyticum</name>
    <dbReference type="NCBI Taxonomy" id="748857"/>
    <lineage>
        <taxon>Bacteria</taxon>
        <taxon>Pseudomonadati</taxon>
        <taxon>Verrucomicrobiota</taxon>
        <taxon>Verrucomicrobiia</taxon>
        <taxon>Verrucomicrobiales</taxon>
        <taxon>Verrucomicrobiaceae</taxon>
        <taxon>Roseimicrobium</taxon>
    </lineage>
</organism>
<name>A0A366HMP3_9BACT</name>
<dbReference type="SUPFAM" id="SSF53448">
    <property type="entry name" value="Nucleotide-diphospho-sugar transferases"/>
    <property type="match status" value="1"/>
</dbReference>
<evidence type="ECO:0000313" key="4">
    <source>
        <dbReference type="Proteomes" id="UP000253426"/>
    </source>
</evidence>
<dbReference type="InterPro" id="IPR007577">
    <property type="entry name" value="GlycoTrfase_DXD_sugar-bd_CS"/>
</dbReference>
<keyword evidence="1 3" id="KW-0808">Transferase</keyword>
<gene>
    <name evidence="3" type="ORF">DES53_104239</name>
</gene>
<feature type="region of interest" description="Disordered" evidence="2">
    <location>
        <begin position="954"/>
        <end position="978"/>
    </location>
</feature>
<dbReference type="GO" id="GO:0051999">
    <property type="term" value="P:mannosyl-inositol phosphorylceramide biosynthetic process"/>
    <property type="evidence" value="ECO:0007669"/>
    <property type="project" value="TreeGrafter"/>
</dbReference>
<dbReference type="Gene3D" id="3.90.550.20">
    <property type="match status" value="1"/>
</dbReference>
<evidence type="ECO:0000256" key="2">
    <source>
        <dbReference type="SAM" id="MobiDB-lite"/>
    </source>
</evidence>
<dbReference type="OrthoDB" id="9802987at2"/>
<evidence type="ECO:0000313" key="3">
    <source>
        <dbReference type="EMBL" id="RBP44419.1"/>
    </source>
</evidence>
<dbReference type="InterPro" id="IPR051706">
    <property type="entry name" value="Glycosyltransferase_domain"/>
</dbReference>
<protein>
    <submittedName>
        <fullName evidence="3">Glycosyl transferase-like sugar-binding protein</fullName>
    </submittedName>
</protein>
<dbReference type="RefSeq" id="WP_147263396.1">
    <property type="nucleotide sequence ID" value="NZ_QNRR01000004.1"/>
</dbReference>
<keyword evidence="4" id="KW-1185">Reference proteome</keyword>
<dbReference type="Proteomes" id="UP000253426">
    <property type="component" value="Unassembled WGS sequence"/>
</dbReference>
<dbReference type="InterPro" id="IPR029044">
    <property type="entry name" value="Nucleotide-diphossugar_trans"/>
</dbReference>
<dbReference type="Pfam" id="PF04488">
    <property type="entry name" value="Gly_transf_sug"/>
    <property type="match status" value="1"/>
</dbReference>
<dbReference type="AlphaFoldDB" id="A0A366HMP3"/>
<accession>A0A366HMP3</accession>
<reference evidence="3 4" key="1">
    <citation type="submission" date="2018-06" db="EMBL/GenBank/DDBJ databases">
        <title>Genomic Encyclopedia of Type Strains, Phase IV (KMG-IV): sequencing the most valuable type-strain genomes for metagenomic binning, comparative biology and taxonomic classification.</title>
        <authorList>
            <person name="Goeker M."/>
        </authorList>
    </citation>
    <scope>NUCLEOTIDE SEQUENCE [LARGE SCALE GENOMIC DNA]</scope>
    <source>
        <strain evidence="3 4">DSM 25532</strain>
    </source>
</reference>
<comment type="caution">
    <text evidence="3">The sequence shown here is derived from an EMBL/GenBank/DDBJ whole genome shotgun (WGS) entry which is preliminary data.</text>
</comment>
<sequence>MPTDAVINDLIDTNIMPGLDPGYTTGEQPDFGTWKNLDPFGLISTVPDSPLSDYDFGNLGQDQGQAFFEKINMARKHEDPHRDMPDVGELAPDQLAPKPLSNGIAPLQHSIWVGNPLNETVPKQKAFMDSLAKNKRDNPDWTVVLWTDQSRDALNNAPDDSTLGKMRQWAAENNVVLASIDEVYGGNNKMSAHHICKLEQNKSGSGRAAASDIVRLEVLKRFGGMYVDGDKAIQVPLDKITEAAEKNVMRVIVPQAKVGTNTVLEPETDAEREAVLNGMRVIEVRGFAAGNENNRYQNCAMMAPKGSPAVETILDRIQDNYKQDRHQLKNNGFSVDEGDRASRVEVITRTGPSVMRDTVDPQRRGKALMPLGSVNTYTGTTSWTGEKVFTGETDPTTLAGRIGDLPTPHALHHRAGVAATQPPRLPQVDAISDESRTKIANAVKKSVTALSYTIPNEMGRLDMNHIKPHLANLTPQEQQLAIHATLQTLARDEFNGVNGLVTTLRLPKDLPVSRETLDFLRDGNLANLELDKFTVQEAALEGNMQFLRYAKDNGMLDDLSVQTSQRLDGGSSQGGPQGGSLDVVEAAIIGGNRDAIQYLSSLPSFRTYPKIDDAVKKAAGFGQVDTVIALAEAHNKPEAIHQLLDGENIPGRMGVEVLERFKGTFGDLDTFKQASGPLLTKAVFDNATDTIPRMQELGVEMDHLDADQRKKLVSAMNMRSTDAPKSTNMLVTAENLGVDTELLCAAAKQQNDFLTTAYLDKNAVDGPACDEILRKAALVGGEDDVLITAARLERPDLITASLNKNRPDDDKIAFGTYDPEAQLAIAHAKVPNSEVGKNDYKNVDVSTLTPQQARELVQKAMVYSHDRLRADATGDKGRVQGWNELLESMKTEPNLSGDANLQSLIGQTQGQLSGMNSKTVSVRDEMRQKAKAVDSPDLSQRVATSTGGKIREFFKASPAPHKSPDDHQFVPSKGMVKK</sequence>
<dbReference type="PANTHER" id="PTHR32385:SF15">
    <property type="entry name" value="INOSITOL PHOSPHOCERAMIDE MANNOSYLTRANSFERASE 1"/>
    <property type="match status" value="1"/>
</dbReference>
<dbReference type="PANTHER" id="PTHR32385">
    <property type="entry name" value="MANNOSYL PHOSPHORYLINOSITOL CERAMIDE SYNTHASE"/>
    <property type="match status" value="1"/>
</dbReference>
<evidence type="ECO:0000256" key="1">
    <source>
        <dbReference type="ARBA" id="ARBA00022679"/>
    </source>
</evidence>
<feature type="compositionally biased region" description="Polar residues" evidence="2">
    <location>
        <begin position="937"/>
        <end position="946"/>
    </location>
</feature>
<dbReference type="GO" id="GO:0016020">
    <property type="term" value="C:membrane"/>
    <property type="evidence" value="ECO:0007669"/>
    <property type="project" value="GOC"/>
</dbReference>
<dbReference type="EMBL" id="QNRR01000004">
    <property type="protein sequence ID" value="RBP44419.1"/>
    <property type="molecule type" value="Genomic_DNA"/>
</dbReference>
<proteinExistence type="predicted"/>
<feature type="region of interest" description="Disordered" evidence="2">
    <location>
        <begin position="927"/>
        <end position="946"/>
    </location>
</feature>
<dbReference type="GO" id="GO:0000030">
    <property type="term" value="F:mannosyltransferase activity"/>
    <property type="evidence" value="ECO:0007669"/>
    <property type="project" value="TreeGrafter"/>
</dbReference>